<dbReference type="PANTHER" id="PTHR36925">
    <property type="entry name" value="COBALT-PRECORRIN-6A REDUCTASE"/>
    <property type="match status" value="1"/>
</dbReference>
<proteinExistence type="predicted"/>
<keyword evidence="3 4" id="KW-0560">Oxidoreductase</keyword>
<dbReference type="AlphaFoldDB" id="A0A921HLK6"/>
<dbReference type="InterPro" id="IPR003723">
    <property type="entry name" value="Precorrin-6x_reduct"/>
</dbReference>
<evidence type="ECO:0000313" key="5">
    <source>
        <dbReference type="Proteomes" id="UP000780768"/>
    </source>
</evidence>
<dbReference type="Pfam" id="PF02571">
    <property type="entry name" value="CbiJ"/>
    <property type="match status" value="1"/>
</dbReference>
<organism evidence="4 5">
    <name type="scientific">Megamonas hypermegale</name>
    <dbReference type="NCBI Taxonomy" id="158847"/>
    <lineage>
        <taxon>Bacteria</taxon>
        <taxon>Bacillati</taxon>
        <taxon>Bacillota</taxon>
        <taxon>Negativicutes</taxon>
        <taxon>Selenomonadales</taxon>
        <taxon>Selenomonadaceae</taxon>
        <taxon>Megamonas</taxon>
    </lineage>
</organism>
<evidence type="ECO:0000256" key="3">
    <source>
        <dbReference type="ARBA" id="ARBA00023002"/>
    </source>
</evidence>
<reference evidence="4" key="2">
    <citation type="submission" date="2021-09" db="EMBL/GenBank/DDBJ databases">
        <authorList>
            <person name="Gilroy R."/>
        </authorList>
    </citation>
    <scope>NUCLEOTIDE SEQUENCE</scope>
    <source>
        <strain evidence="4">7318</strain>
    </source>
</reference>
<comment type="pathway">
    <text evidence="1">Cofactor biosynthesis; adenosylcobalamin biosynthesis.</text>
</comment>
<dbReference type="NCBIfam" id="NF005970">
    <property type="entry name" value="PRK08057.1-4"/>
    <property type="match status" value="1"/>
</dbReference>
<evidence type="ECO:0000256" key="2">
    <source>
        <dbReference type="ARBA" id="ARBA00022573"/>
    </source>
</evidence>
<dbReference type="PROSITE" id="PS51014">
    <property type="entry name" value="COBK_CBIJ"/>
    <property type="match status" value="1"/>
</dbReference>
<reference evidence="4" key="1">
    <citation type="journal article" date="2021" name="PeerJ">
        <title>Extensive microbial diversity within the chicken gut microbiome revealed by metagenomics and culture.</title>
        <authorList>
            <person name="Gilroy R."/>
            <person name="Ravi A."/>
            <person name="Getino M."/>
            <person name="Pursley I."/>
            <person name="Horton D.L."/>
            <person name="Alikhan N.F."/>
            <person name="Baker D."/>
            <person name="Gharbi K."/>
            <person name="Hall N."/>
            <person name="Watson M."/>
            <person name="Adriaenssens E.M."/>
            <person name="Foster-Nyarko E."/>
            <person name="Jarju S."/>
            <person name="Secka A."/>
            <person name="Antonio M."/>
            <person name="Oren A."/>
            <person name="Chaudhuri R.R."/>
            <person name="La Ragione R."/>
            <person name="Hildebrand F."/>
            <person name="Pallen M.J."/>
        </authorList>
    </citation>
    <scope>NUCLEOTIDE SEQUENCE</scope>
    <source>
        <strain evidence="4">7318</strain>
    </source>
</reference>
<protein>
    <submittedName>
        <fullName evidence="4">Cobalt-precorrin-6A reductase</fullName>
        <ecNumber evidence="4">1.3.1.106</ecNumber>
    </submittedName>
</protein>
<keyword evidence="2" id="KW-0169">Cobalamin biosynthesis</keyword>
<gene>
    <name evidence="4" type="ORF">K8V65_01450</name>
</gene>
<accession>A0A921HLK6</accession>
<dbReference type="Proteomes" id="UP000780768">
    <property type="component" value="Unassembled WGS sequence"/>
</dbReference>
<sequence length="255" mass="28525">MIFTASGTQDGRGLIECLLQENYKVMASVVTDYGKNLLPQHENLTVNDHKLDAAAMRRCLEENKITVFVDATHPYAVNVSQTAMQVCNELSIPYIRYERKVTPLPDYAKLYLVKTYEEAAALSVQLGKNIFLTTGSNRLELFADEAKKKNCRIVARVLPAVASLEICAKAGILPRDIVALQGPFSEELNMALYAKYKADVVVMKNSGTLGGTETKLTAAIKMNLPIVLIDRPRIDYVNMVHDYKSVIDFVRQYEK</sequence>
<name>A0A921HLK6_9FIRM</name>
<evidence type="ECO:0000313" key="4">
    <source>
        <dbReference type="EMBL" id="HJF84319.1"/>
    </source>
</evidence>
<dbReference type="GO" id="GO:0016994">
    <property type="term" value="F:precorrin-6A reductase activity"/>
    <property type="evidence" value="ECO:0007669"/>
    <property type="project" value="InterPro"/>
</dbReference>
<dbReference type="EMBL" id="DYVR01000043">
    <property type="protein sequence ID" value="HJF84319.1"/>
    <property type="molecule type" value="Genomic_DNA"/>
</dbReference>
<dbReference type="PANTHER" id="PTHR36925:SF1">
    <property type="entry name" value="COBALT-PRECORRIN-6A REDUCTASE"/>
    <property type="match status" value="1"/>
</dbReference>
<dbReference type="RefSeq" id="WP_289547389.1">
    <property type="nucleotide sequence ID" value="NZ_CAKMHU010000001.1"/>
</dbReference>
<dbReference type="EC" id="1.3.1.106" evidence="4"/>
<dbReference type="NCBIfam" id="TIGR00715">
    <property type="entry name" value="precor6x_red"/>
    <property type="match status" value="1"/>
</dbReference>
<evidence type="ECO:0000256" key="1">
    <source>
        <dbReference type="ARBA" id="ARBA00004953"/>
    </source>
</evidence>
<dbReference type="GO" id="GO:0009236">
    <property type="term" value="P:cobalamin biosynthetic process"/>
    <property type="evidence" value="ECO:0007669"/>
    <property type="project" value="UniProtKB-KW"/>
</dbReference>
<comment type="caution">
    <text evidence="4">The sequence shown here is derived from an EMBL/GenBank/DDBJ whole genome shotgun (WGS) entry which is preliminary data.</text>
</comment>